<reference evidence="3" key="1">
    <citation type="submission" date="2017-02" db="UniProtKB">
        <authorList>
            <consortium name="WormBaseParasite"/>
        </authorList>
    </citation>
    <scope>IDENTIFICATION</scope>
</reference>
<evidence type="ECO:0000313" key="3">
    <source>
        <dbReference type="WBParaSite" id="ALUE_0001818401-mRNA-1"/>
    </source>
</evidence>
<sequence>MLNSAMSAKEALYAASSIISSINAASEHSKTNPQFQMSAIYAKETGHLADPNENRKGRPERNNLSDRIITTESDE</sequence>
<dbReference type="WBParaSite" id="ALUE_0001818401-mRNA-1">
    <property type="protein sequence ID" value="ALUE_0001818401-mRNA-1"/>
    <property type="gene ID" value="ALUE_0001818401"/>
</dbReference>
<proteinExistence type="predicted"/>
<accession>A0A0M3II53</accession>
<feature type="compositionally biased region" description="Basic and acidic residues" evidence="1">
    <location>
        <begin position="44"/>
        <end position="64"/>
    </location>
</feature>
<organism evidence="2 3">
    <name type="scientific">Ascaris lumbricoides</name>
    <name type="common">Giant roundworm</name>
    <dbReference type="NCBI Taxonomy" id="6252"/>
    <lineage>
        <taxon>Eukaryota</taxon>
        <taxon>Metazoa</taxon>
        <taxon>Ecdysozoa</taxon>
        <taxon>Nematoda</taxon>
        <taxon>Chromadorea</taxon>
        <taxon>Rhabditida</taxon>
        <taxon>Spirurina</taxon>
        <taxon>Ascaridomorpha</taxon>
        <taxon>Ascaridoidea</taxon>
        <taxon>Ascarididae</taxon>
        <taxon>Ascaris</taxon>
    </lineage>
</organism>
<name>A0A0M3II53_ASCLU</name>
<protein>
    <submittedName>
        <fullName evidence="3">Ovule protein</fullName>
    </submittedName>
</protein>
<keyword evidence="2" id="KW-1185">Reference proteome</keyword>
<dbReference type="Proteomes" id="UP000036681">
    <property type="component" value="Unplaced"/>
</dbReference>
<evidence type="ECO:0000313" key="2">
    <source>
        <dbReference type="Proteomes" id="UP000036681"/>
    </source>
</evidence>
<evidence type="ECO:0000256" key="1">
    <source>
        <dbReference type="SAM" id="MobiDB-lite"/>
    </source>
</evidence>
<dbReference type="AlphaFoldDB" id="A0A0M3II53"/>
<feature type="region of interest" description="Disordered" evidence="1">
    <location>
        <begin position="43"/>
        <end position="75"/>
    </location>
</feature>